<evidence type="ECO:0000256" key="5">
    <source>
        <dbReference type="ARBA" id="ARBA00023273"/>
    </source>
</evidence>
<evidence type="ECO:0000256" key="4">
    <source>
        <dbReference type="ARBA" id="ARBA00023069"/>
    </source>
</evidence>
<comment type="subcellular location">
    <subcellularLocation>
        <location evidence="1">Cell projection</location>
        <location evidence="1">Cilium</location>
    </subcellularLocation>
    <subcellularLocation>
        <location evidence="2">Cytoplasm</location>
    </subcellularLocation>
</comment>
<dbReference type="InterPro" id="IPR023379">
    <property type="entry name" value="BART_dom"/>
</dbReference>
<dbReference type="EMBL" id="BLQM01000329">
    <property type="protein sequence ID" value="GMH83516.1"/>
    <property type="molecule type" value="Genomic_DNA"/>
</dbReference>
<feature type="domain" description="BART" evidence="6">
    <location>
        <begin position="97"/>
        <end position="167"/>
    </location>
</feature>
<dbReference type="Pfam" id="PF11527">
    <property type="entry name" value="ARL2_Bind_BART"/>
    <property type="match status" value="1"/>
</dbReference>
<gene>
    <name evidence="7" type="ORF">TL16_g09625</name>
</gene>
<evidence type="ECO:0000256" key="1">
    <source>
        <dbReference type="ARBA" id="ARBA00004138"/>
    </source>
</evidence>
<sequence length="186" mass="21165">MPSESKSDEGESKSSHADLALVCESLTDFLLDDILPEDIYLGDEVDEDEDEEKVEQSPAVLFFEDVKQFCKSRLPDYVTFLKSEACISTDYPNHTQSDHTEYQNIVENHLSTCLQEHGYGLRDFVAKLSESIEDKDNANRPVAEELLEVIECVEKFSTFAEGMMKRAGDFILLENGEDDAFQYGRR</sequence>
<reference evidence="8" key="1">
    <citation type="journal article" date="2023" name="Commun. Biol.">
        <title>Genome analysis of Parmales, the sister group of diatoms, reveals the evolutionary specialization of diatoms from phago-mixotrophs to photoautotrophs.</title>
        <authorList>
            <person name="Ban H."/>
            <person name="Sato S."/>
            <person name="Yoshikawa S."/>
            <person name="Yamada K."/>
            <person name="Nakamura Y."/>
            <person name="Ichinomiya M."/>
            <person name="Sato N."/>
            <person name="Blanc-Mathieu R."/>
            <person name="Endo H."/>
            <person name="Kuwata A."/>
            <person name="Ogata H."/>
        </authorList>
    </citation>
    <scope>NUCLEOTIDE SEQUENCE [LARGE SCALE GENOMIC DNA]</scope>
</reference>
<dbReference type="AlphaFoldDB" id="A0A9W7B3W4"/>
<dbReference type="InterPro" id="IPR042541">
    <property type="entry name" value="BART_sf"/>
</dbReference>
<evidence type="ECO:0000313" key="7">
    <source>
        <dbReference type="EMBL" id="GMH83516.1"/>
    </source>
</evidence>
<evidence type="ECO:0000256" key="2">
    <source>
        <dbReference type="ARBA" id="ARBA00004496"/>
    </source>
</evidence>
<keyword evidence="5" id="KW-0966">Cell projection</keyword>
<organism evidence="7 8">
    <name type="scientific">Triparma laevis f. inornata</name>
    <dbReference type="NCBI Taxonomy" id="1714386"/>
    <lineage>
        <taxon>Eukaryota</taxon>
        <taxon>Sar</taxon>
        <taxon>Stramenopiles</taxon>
        <taxon>Ochrophyta</taxon>
        <taxon>Bolidophyceae</taxon>
        <taxon>Parmales</taxon>
        <taxon>Triparmaceae</taxon>
        <taxon>Triparma</taxon>
    </lineage>
</organism>
<dbReference type="Proteomes" id="UP001162640">
    <property type="component" value="Unassembled WGS sequence"/>
</dbReference>
<name>A0A9W7B3W4_9STRA</name>
<proteinExistence type="predicted"/>
<accession>A0A9W7B3W4</accession>
<evidence type="ECO:0000256" key="3">
    <source>
        <dbReference type="ARBA" id="ARBA00022490"/>
    </source>
</evidence>
<evidence type="ECO:0000313" key="8">
    <source>
        <dbReference type="Proteomes" id="UP001162640"/>
    </source>
</evidence>
<comment type="caution">
    <text evidence="7">The sequence shown here is derived from an EMBL/GenBank/DDBJ whole genome shotgun (WGS) entry which is preliminary data.</text>
</comment>
<dbReference type="GO" id="GO:0005737">
    <property type="term" value="C:cytoplasm"/>
    <property type="evidence" value="ECO:0007669"/>
    <property type="project" value="UniProtKB-SubCell"/>
</dbReference>
<dbReference type="Gene3D" id="1.20.1520.10">
    <property type="entry name" value="ADP-ribosylation factor-like 2-binding protein, domain"/>
    <property type="match status" value="1"/>
</dbReference>
<keyword evidence="4" id="KW-0969">Cilium</keyword>
<protein>
    <recommendedName>
        <fullName evidence="6">BART domain-containing protein</fullName>
    </recommendedName>
</protein>
<keyword evidence="3" id="KW-0963">Cytoplasm</keyword>
<dbReference type="GO" id="GO:0005929">
    <property type="term" value="C:cilium"/>
    <property type="evidence" value="ECO:0007669"/>
    <property type="project" value="UniProtKB-SubCell"/>
</dbReference>
<evidence type="ECO:0000259" key="6">
    <source>
        <dbReference type="Pfam" id="PF11527"/>
    </source>
</evidence>